<dbReference type="AlphaFoldDB" id="A0AAX3IH79"/>
<dbReference type="EMBL" id="LR590482">
    <property type="protein sequence ID" value="VTR06081.1"/>
    <property type="molecule type" value="Genomic_DNA"/>
</dbReference>
<reference evidence="1 2" key="1">
    <citation type="submission" date="2019-05" db="EMBL/GenBank/DDBJ databases">
        <authorList>
            <consortium name="Pathogen Informatics"/>
        </authorList>
    </citation>
    <scope>NUCLEOTIDE SEQUENCE [LARGE SCALE GENOMIC DNA]</scope>
    <source>
        <strain evidence="1 2">NCTC10696</strain>
    </source>
</reference>
<name>A0AAX3IH79_9PSED</name>
<gene>
    <name evidence="1" type="ORF">NCTC10696_06176</name>
</gene>
<dbReference type="Proteomes" id="UP000306562">
    <property type="component" value="Chromosome"/>
</dbReference>
<evidence type="ECO:0000313" key="1">
    <source>
        <dbReference type="EMBL" id="VTR06081.1"/>
    </source>
</evidence>
<protein>
    <submittedName>
        <fullName evidence="1">Uncharacterized protein</fullName>
    </submittedName>
</protein>
<sequence>MLRRLVIGVVMNFTGMQCVQSNAYLNFRQKKGAQWAPNIHLLPKEQLSHSR</sequence>
<organism evidence="1 2">
    <name type="scientific">Pseudomonas synxantha</name>
    <dbReference type="NCBI Taxonomy" id="47883"/>
    <lineage>
        <taxon>Bacteria</taxon>
        <taxon>Pseudomonadati</taxon>
        <taxon>Pseudomonadota</taxon>
        <taxon>Gammaproteobacteria</taxon>
        <taxon>Pseudomonadales</taxon>
        <taxon>Pseudomonadaceae</taxon>
        <taxon>Pseudomonas</taxon>
    </lineage>
</organism>
<evidence type="ECO:0000313" key="2">
    <source>
        <dbReference type="Proteomes" id="UP000306562"/>
    </source>
</evidence>
<accession>A0AAX3IH79</accession>
<proteinExistence type="predicted"/>